<dbReference type="AlphaFoldDB" id="A0A9W6XAF7"/>
<name>A0A9W6XAF7_9STRA</name>
<reference evidence="1" key="1">
    <citation type="submission" date="2023-04" db="EMBL/GenBank/DDBJ databases">
        <title>Phytophthora fragariaefolia NBRC 109709.</title>
        <authorList>
            <person name="Ichikawa N."/>
            <person name="Sato H."/>
            <person name="Tonouchi N."/>
        </authorList>
    </citation>
    <scope>NUCLEOTIDE SEQUENCE</scope>
    <source>
        <strain evidence="1">NBRC 109709</strain>
    </source>
</reference>
<proteinExistence type="predicted"/>
<evidence type="ECO:0000313" key="2">
    <source>
        <dbReference type="Proteomes" id="UP001165121"/>
    </source>
</evidence>
<keyword evidence="2" id="KW-1185">Reference proteome</keyword>
<dbReference type="EMBL" id="BSXT01000834">
    <property type="protein sequence ID" value="GMF34827.1"/>
    <property type="molecule type" value="Genomic_DNA"/>
</dbReference>
<comment type="caution">
    <text evidence="1">The sequence shown here is derived from an EMBL/GenBank/DDBJ whole genome shotgun (WGS) entry which is preliminary data.</text>
</comment>
<dbReference type="OrthoDB" id="78128at2759"/>
<sequence length="114" mass="12621">MHVELHGTKVTLGQGCEFDGGEMDQLDDDYAVFTGELRAREDAAAAAASASTGKINVDSAKDDAMRTSFFMKERAAEDDHEPTPPRLFVHALSGQVTLDQLSWMDNIKRKHLKR</sequence>
<accession>A0A9W6XAF7</accession>
<organism evidence="1 2">
    <name type="scientific">Phytophthora fragariaefolia</name>
    <dbReference type="NCBI Taxonomy" id="1490495"/>
    <lineage>
        <taxon>Eukaryota</taxon>
        <taxon>Sar</taxon>
        <taxon>Stramenopiles</taxon>
        <taxon>Oomycota</taxon>
        <taxon>Peronosporomycetes</taxon>
        <taxon>Peronosporales</taxon>
        <taxon>Peronosporaceae</taxon>
        <taxon>Phytophthora</taxon>
    </lineage>
</organism>
<protein>
    <submittedName>
        <fullName evidence="1">Unnamed protein product</fullName>
    </submittedName>
</protein>
<evidence type="ECO:0000313" key="1">
    <source>
        <dbReference type="EMBL" id="GMF34827.1"/>
    </source>
</evidence>
<dbReference type="Proteomes" id="UP001165121">
    <property type="component" value="Unassembled WGS sequence"/>
</dbReference>
<gene>
    <name evidence="1" type="ORF">Pfra01_000905000</name>
</gene>